<dbReference type="Proteomes" id="UP000562045">
    <property type="component" value="Unassembled WGS sequence"/>
</dbReference>
<proteinExistence type="predicted"/>
<reference evidence="1 2" key="1">
    <citation type="submission" date="2020-07" db="EMBL/GenBank/DDBJ databases">
        <title>Sequencing the genomes of 1000 actinobacteria strains.</title>
        <authorList>
            <person name="Klenk H.-P."/>
        </authorList>
    </citation>
    <scope>NUCLEOTIDE SEQUENCE [LARGE SCALE GENOMIC DNA]</scope>
    <source>
        <strain evidence="1 2">DSM 15131</strain>
    </source>
</reference>
<comment type="caution">
    <text evidence="1">The sequence shown here is derived from an EMBL/GenBank/DDBJ whole genome shotgun (WGS) entry which is preliminary data.</text>
</comment>
<evidence type="ECO:0000313" key="1">
    <source>
        <dbReference type="EMBL" id="NYI47886.1"/>
    </source>
</evidence>
<accession>A0A7Y9ZN23</accession>
<evidence type="ECO:0000313" key="2">
    <source>
        <dbReference type="Proteomes" id="UP000562045"/>
    </source>
</evidence>
<dbReference type="RefSeq" id="WP_179652846.1">
    <property type="nucleotide sequence ID" value="NZ_JACBZM010000002.1"/>
</dbReference>
<protein>
    <submittedName>
        <fullName evidence="1">Uncharacterized protein</fullName>
    </submittedName>
</protein>
<dbReference type="EMBL" id="JACBZM010000002">
    <property type="protein sequence ID" value="NYI47886.1"/>
    <property type="molecule type" value="Genomic_DNA"/>
</dbReference>
<name>A0A7Y9ZN23_9ACTN</name>
<organism evidence="1 2">
    <name type="scientific">Nocardioides aromaticivorans</name>
    <dbReference type="NCBI Taxonomy" id="200618"/>
    <lineage>
        <taxon>Bacteria</taxon>
        <taxon>Bacillati</taxon>
        <taxon>Actinomycetota</taxon>
        <taxon>Actinomycetes</taxon>
        <taxon>Propionibacteriales</taxon>
        <taxon>Nocardioidaceae</taxon>
        <taxon>Nocardioides</taxon>
    </lineage>
</organism>
<gene>
    <name evidence="1" type="ORF">BJ993_005032</name>
</gene>
<sequence length="102" mass="11077">MAEVVLDYPHRQAEHCASGALRDLMEWEGLGWAGTGFRGRLAGALAAAQGSRITCPVTFSVTAPDPAHASRCGVSEPECPHRLEDVAYAQVRRRTVKIRANF</sequence>
<dbReference type="AlphaFoldDB" id="A0A7Y9ZN23"/>